<dbReference type="Proteomes" id="UP000257039">
    <property type="component" value="Unassembled WGS sequence"/>
</dbReference>
<protein>
    <recommendedName>
        <fullName evidence="3">Preprotein translocase subunit YajC</fullName>
    </recommendedName>
</protein>
<sequence>MTYLIILLGVLAIAGSLMWILPSPADRKRMALRQAAIAKGIEVRQTPYNDKNGESVTCIGYTCRIARPQGDIEIILQHELNDSLHWTGWPAAVNDRRLQPHWSALQQMVASLPDDVVRVSITSAYVSVLWQEKGTSEALDNIMHFLHQVKGWLEPSV</sequence>
<evidence type="ECO:0008006" key="3">
    <source>
        <dbReference type="Google" id="ProtNLM"/>
    </source>
</evidence>
<evidence type="ECO:0000313" key="2">
    <source>
        <dbReference type="Proteomes" id="UP000257039"/>
    </source>
</evidence>
<proteinExistence type="predicted"/>
<evidence type="ECO:0000313" key="1">
    <source>
        <dbReference type="EMBL" id="RDH43852.1"/>
    </source>
</evidence>
<keyword evidence="2" id="KW-1185">Reference proteome</keyword>
<comment type="caution">
    <text evidence="1">The sequence shown here is derived from an EMBL/GenBank/DDBJ whole genome shotgun (WGS) entry which is preliminary data.</text>
</comment>
<dbReference type="RefSeq" id="WP_094787090.1">
    <property type="nucleotide sequence ID" value="NZ_NDXW01000001.1"/>
</dbReference>
<reference evidence="1 2" key="1">
    <citation type="submission" date="2017-04" db="EMBL/GenBank/DDBJ databases">
        <title>Draft genome sequence of Zooshikella ganghwensis VG4 isolated from Red Sea sediments.</title>
        <authorList>
            <person name="Rehman Z."/>
            <person name="Alam I."/>
            <person name="Kamau A."/>
            <person name="Bajic V."/>
            <person name="Leiknes T."/>
        </authorList>
    </citation>
    <scope>NUCLEOTIDE SEQUENCE [LARGE SCALE GENOMIC DNA]</scope>
    <source>
        <strain evidence="1 2">VG4</strain>
    </source>
</reference>
<dbReference type="AlphaFoldDB" id="A0A4P9VPA3"/>
<name>A0A4P9VPA3_9GAMM</name>
<dbReference type="EMBL" id="NDXW01000001">
    <property type="protein sequence ID" value="RDH43852.1"/>
    <property type="molecule type" value="Genomic_DNA"/>
</dbReference>
<organism evidence="1 2">
    <name type="scientific">Zooshikella ganghwensis</name>
    <dbReference type="NCBI Taxonomy" id="202772"/>
    <lineage>
        <taxon>Bacteria</taxon>
        <taxon>Pseudomonadati</taxon>
        <taxon>Pseudomonadota</taxon>
        <taxon>Gammaproteobacteria</taxon>
        <taxon>Oceanospirillales</taxon>
        <taxon>Zooshikellaceae</taxon>
        <taxon>Zooshikella</taxon>
    </lineage>
</organism>
<gene>
    <name evidence="1" type="ORF">B9G39_10575</name>
</gene>
<accession>A0A4P9VPA3</accession>